<dbReference type="GO" id="GO:0004722">
    <property type="term" value="F:protein serine/threonine phosphatase activity"/>
    <property type="evidence" value="ECO:0007669"/>
    <property type="project" value="InterPro"/>
</dbReference>
<dbReference type="SUPFAM" id="SSF81606">
    <property type="entry name" value="PP2C-like"/>
    <property type="match status" value="1"/>
</dbReference>
<evidence type="ECO:0000259" key="2">
    <source>
        <dbReference type="PROSITE" id="PS51746"/>
    </source>
</evidence>
<protein>
    <recommendedName>
        <fullName evidence="2">PPM-type phosphatase domain-containing protein</fullName>
    </recommendedName>
</protein>
<dbReference type="Gene3D" id="3.60.40.10">
    <property type="entry name" value="PPM-type phosphatase domain"/>
    <property type="match status" value="1"/>
</dbReference>
<gene>
    <name evidence="3" type="ORF">PhCBS80983_g03587</name>
</gene>
<evidence type="ECO:0000313" key="4">
    <source>
        <dbReference type="Proteomes" id="UP000318582"/>
    </source>
</evidence>
<dbReference type="STRING" id="109895.A0A507E1S6"/>
<sequence length="283" mass="30421">MSLTVTAAATSDIGRRSSQQDDSLIQSGIFPHKPNSHLFVILDGHGQDGAKVASFAKRTFLESVIEFEVRIAADPVKALKEIFNIVHEKIANNQAIDSYMSGSTASLALIVGTTLMVAHVGDSRIVLGRASESGSIDIKQLTTDHNCDQEAELARVSAAGARVEKLIIDNQPDGPLRIFKGTLPYPGLVVTRALGDTVATRLGILSDPEVAIIQLTAADRFLIMGTDGVWDGVTYEEILDAVATCPDPADASKRITEASLAGMDKQNLDDNTTNIVIYFRWET</sequence>
<dbReference type="InterPro" id="IPR036457">
    <property type="entry name" value="PPM-type-like_dom_sf"/>
</dbReference>
<evidence type="ECO:0000256" key="1">
    <source>
        <dbReference type="SAM" id="MobiDB-lite"/>
    </source>
</evidence>
<evidence type="ECO:0000313" key="3">
    <source>
        <dbReference type="EMBL" id="TPX57766.1"/>
    </source>
</evidence>
<accession>A0A507E1S6</accession>
<dbReference type="EMBL" id="QEAQ01000047">
    <property type="protein sequence ID" value="TPX57766.1"/>
    <property type="molecule type" value="Genomic_DNA"/>
</dbReference>
<feature type="domain" description="PPM-type phosphatase" evidence="2">
    <location>
        <begin position="6"/>
        <end position="279"/>
    </location>
</feature>
<dbReference type="InterPro" id="IPR015655">
    <property type="entry name" value="PP2C"/>
</dbReference>
<proteinExistence type="predicted"/>
<keyword evidence="4" id="KW-1185">Reference proteome</keyword>
<dbReference type="CDD" id="cd00143">
    <property type="entry name" value="PP2Cc"/>
    <property type="match status" value="1"/>
</dbReference>
<organism evidence="3 4">
    <name type="scientific">Powellomyces hirtus</name>
    <dbReference type="NCBI Taxonomy" id="109895"/>
    <lineage>
        <taxon>Eukaryota</taxon>
        <taxon>Fungi</taxon>
        <taxon>Fungi incertae sedis</taxon>
        <taxon>Chytridiomycota</taxon>
        <taxon>Chytridiomycota incertae sedis</taxon>
        <taxon>Chytridiomycetes</taxon>
        <taxon>Spizellomycetales</taxon>
        <taxon>Powellomycetaceae</taxon>
        <taxon>Powellomyces</taxon>
    </lineage>
</organism>
<dbReference type="Pfam" id="PF00481">
    <property type="entry name" value="PP2C"/>
    <property type="match status" value="1"/>
</dbReference>
<comment type="caution">
    <text evidence="3">The sequence shown here is derived from an EMBL/GenBank/DDBJ whole genome shotgun (WGS) entry which is preliminary data.</text>
</comment>
<dbReference type="PANTHER" id="PTHR47992">
    <property type="entry name" value="PROTEIN PHOSPHATASE"/>
    <property type="match status" value="1"/>
</dbReference>
<dbReference type="InterPro" id="IPR001932">
    <property type="entry name" value="PPM-type_phosphatase-like_dom"/>
</dbReference>
<reference evidence="3 4" key="1">
    <citation type="journal article" date="2019" name="Sci. Rep.">
        <title>Comparative genomics of chytrid fungi reveal insights into the obligate biotrophic and pathogenic lifestyle of Synchytrium endobioticum.</title>
        <authorList>
            <person name="van de Vossenberg B.T.L.H."/>
            <person name="Warris S."/>
            <person name="Nguyen H.D.T."/>
            <person name="van Gent-Pelzer M.P.E."/>
            <person name="Joly D.L."/>
            <person name="van de Geest H.C."/>
            <person name="Bonants P.J.M."/>
            <person name="Smith D.S."/>
            <person name="Levesque C.A."/>
            <person name="van der Lee T.A.J."/>
        </authorList>
    </citation>
    <scope>NUCLEOTIDE SEQUENCE [LARGE SCALE GENOMIC DNA]</scope>
    <source>
        <strain evidence="3 4">CBS 809.83</strain>
    </source>
</reference>
<name>A0A507E1S6_9FUNG</name>
<dbReference type="SMART" id="SM00332">
    <property type="entry name" value="PP2Cc"/>
    <property type="match status" value="1"/>
</dbReference>
<dbReference type="PROSITE" id="PS51746">
    <property type="entry name" value="PPM_2"/>
    <property type="match status" value="1"/>
</dbReference>
<feature type="region of interest" description="Disordered" evidence="1">
    <location>
        <begin position="1"/>
        <end position="20"/>
    </location>
</feature>
<dbReference type="Proteomes" id="UP000318582">
    <property type="component" value="Unassembled WGS sequence"/>
</dbReference>
<dbReference type="SMART" id="SM00331">
    <property type="entry name" value="PP2C_SIG"/>
    <property type="match status" value="1"/>
</dbReference>
<dbReference type="AlphaFoldDB" id="A0A507E1S6"/>